<evidence type="ECO:0000313" key="1">
    <source>
        <dbReference type="EMBL" id="TGO07342.1"/>
    </source>
</evidence>
<reference evidence="1 2" key="1">
    <citation type="submission" date="2017-12" db="EMBL/GenBank/DDBJ databases">
        <title>Comparative genomics of Botrytis spp.</title>
        <authorList>
            <person name="Valero-Jimenez C.A."/>
            <person name="Tapia P."/>
            <person name="Veloso J."/>
            <person name="Silva-Moreno E."/>
            <person name="Staats M."/>
            <person name="Valdes J.H."/>
            <person name="Van Kan J.A.L."/>
        </authorList>
    </citation>
    <scope>NUCLEOTIDE SEQUENCE [LARGE SCALE GENOMIC DNA]</scope>
    <source>
        <strain evidence="1 2">Bt9001</strain>
    </source>
</reference>
<dbReference type="Proteomes" id="UP000297777">
    <property type="component" value="Unassembled WGS sequence"/>
</dbReference>
<comment type="caution">
    <text evidence="1">The sequence shown here is derived from an EMBL/GenBank/DDBJ whole genome shotgun (WGS) entry which is preliminary data.</text>
</comment>
<keyword evidence="2" id="KW-1185">Reference proteome</keyword>
<dbReference type="OrthoDB" id="426293at2759"/>
<gene>
    <name evidence="1" type="ORF">BTUL_0290g00070</name>
</gene>
<protein>
    <submittedName>
        <fullName evidence="1">Uncharacterized protein</fullName>
    </submittedName>
</protein>
<dbReference type="AlphaFoldDB" id="A0A4Z1E994"/>
<proteinExistence type="predicted"/>
<accession>A0A4Z1E994</accession>
<dbReference type="EMBL" id="PQXH01000288">
    <property type="protein sequence ID" value="TGO07342.1"/>
    <property type="molecule type" value="Genomic_DNA"/>
</dbReference>
<organism evidence="1 2">
    <name type="scientific">Botrytis tulipae</name>
    <dbReference type="NCBI Taxonomy" id="87230"/>
    <lineage>
        <taxon>Eukaryota</taxon>
        <taxon>Fungi</taxon>
        <taxon>Dikarya</taxon>
        <taxon>Ascomycota</taxon>
        <taxon>Pezizomycotina</taxon>
        <taxon>Leotiomycetes</taxon>
        <taxon>Helotiales</taxon>
        <taxon>Sclerotiniaceae</taxon>
        <taxon>Botrytis</taxon>
    </lineage>
</organism>
<name>A0A4Z1E994_9HELO</name>
<evidence type="ECO:0000313" key="2">
    <source>
        <dbReference type="Proteomes" id="UP000297777"/>
    </source>
</evidence>
<sequence length="126" mass="14840">MNLFPSLQEATKLSQYDMALPRLQFLIEDYHPWMQGTYSFDVLGFLSEANKDTSSIESSRSVESRLSHLDFYFHKPREPSMLDEESLLFSMSEETFNPLILPQRRFFRTPAPWRRLMSVTALKLLL</sequence>